<proteinExistence type="predicted"/>
<dbReference type="AlphaFoldDB" id="A0A1A9EUE5"/>
<feature type="transmembrane region" description="Helical" evidence="1">
    <location>
        <begin position="370"/>
        <end position="389"/>
    </location>
</feature>
<feature type="transmembrane region" description="Helical" evidence="1">
    <location>
        <begin position="225"/>
        <end position="243"/>
    </location>
</feature>
<feature type="transmembrane region" description="Helical" evidence="1">
    <location>
        <begin position="166"/>
        <end position="194"/>
    </location>
</feature>
<evidence type="ECO:0000313" key="2">
    <source>
        <dbReference type="EMBL" id="ANG61163.1"/>
    </source>
</evidence>
<name>A0A1A9EUE5_9GAMM</name>
<sequence>MLIRKAIFLFNFFIFLSPLRNLSVFISPLTLILFVKKLRVKDILIFFLWGIISILSFIELNGVIVLNYIVSSLLLFPFLFLLIFHRSFFSSLTSYRVDQFLCFFFHVLIINGIVGLIQFSINPADDSAIGFYGRSGLQMHGLAILYVFSFVYFYTSDSKYFKIKSFFSLVFFVTCFYGIGLVVFSLSLLLAIIISSKNKIRAIFYVMVLFCFMAFVIFHVNRSAFFYNINNIVVFFGAVVSVFDNSHYYDYYVPRKILVFINYVDMVRENPSLFVTGVGGGGFNSRAAFLLNGDYSSLSFLPTSVTNYHFKYVMPLWSKEILSQQYQDGSMNQPFSSFLSILAEYGFLGIAFIVFMLSRLRSYVLGLLDYSDDLNRFFINFIIIFVFIIGCSDNIYEYPEIIFPFFIVVFWLSKKRKSV</sequence>
<dbReference type="EMBL" id="CP015839">
    <property type="protein sequence ID" value="ANG61163.1"/>
    <property type="molecule type" value="Genomic_DNA"/>
</dbReference>
<keyword evidence="3" id="KW-1185">Reference proteome</keyword>
<protein>
    <recommendedName>
        <fullName evidence="4">O-antigen polymerase</fullName>
    </recommendedName>
</protein>
<dbReference type="Proteomes" id="UP000078070">
    <property type="component" value="Chromosome"/>
</dbReference>
<feature type="transmembrane region" description="Helical" evidence="1">
    <location>
        <begin position="6"/>
        <end position="35"/>
    </location>
</feature>
<organism evidence="2 3">
    <name type="scientific">Marinobacterium aestuarii</name>
    <dbReference type="NCBI Taxonomy" id="1821621"/>
    <lineage>
        <taxon>Bacteria</taxon>
        <taxon>Pseudomonadati</taxon>
        <taxon>Pseudomonadota</taxon>
        <taxon>Gammaproteobacteria</taxon>
        <taxon>Oceanospirillales</taxon>
        <taxon>Oceanospirillaceae</taxon>
        <taxon>Marinobacterium</taxon>
    </lineage>
</organism>
<keyword evidence="1" id="KW-0812">Transmembrane</keyword>
<dbReference type="KEGG" id="mars:A8C75_00955"/>
<keyword evidence="1" id="KW-1133">Transmembrane helix</keyword>
<feature type="transmembrane region" description="Helical" evidence="1">
    <location>
        <begin position="64"/>
        <end position="85"/>
    </location>
</feature>
<reference evidence="3" key="1">
    <citation type="submission" date="2016-05" db="EMBL/GenBank/DDBJ databases">
        <authorList>
            <person name="Baek K."/>
            <person name="Yang S.-J."/>
        </authorList>
    </citation>
    <scope>NUCLEOTIDE SEQUENCE [LARGE SCALE GENOMIC DNA]</scope>
    <source>
        <strain evidence="3">ST58-10</strain>
    </source>
</reference>
<evidence type="ECO:0000313" key="3">
    <source>
        <dbReference type="Proteomes" id="UP000078070"/>
    </source>
</evidence>
<keyword evidence="1" id="KW-0472">Membrane</keyword>
<feature type="transmembrane region" description="Helical" evidence="1">
    <location>
        <begin position="42"/>
        <end position="58"/>
    </location>
</feature>
<gene>
    <name evidence="2" type="ORF">A8C75_00955</name>
</gene>
<feature type="transmembrane region" description="Helical" evidence="1">
    <location>
        <begin position="137"/>
        <end position="154"/>
    </location>
</feature>
<evidence type="ECO:0000256" key="1">
    <source>
        <dbReference type="SAM" id="Phobius"/>
    </source>
</evidence>
<feature type="transmembrane region" description="Helical" evidence="1">
    <location>
        <begin position="338"/>
        <end position="358"/>
    </location>
</feature>
<reference evidence="2 3" key="2">
    <citation type="journal article" date="2018" name="Int. J. Syst. Evol. Microbiol.">
        <title>Marinobacterium aestuarii sp. nov., a benzene-degrading marine bacterium isolated from estuary sediment.</title>
        <authorList>
            <person name="Bae S.S."/>
            <person name="Jung J."/>
            <person name="Chung D."/>
            <person name="Baek K."/>
        </authorList>
    </citation>
    <scope>NUCLEOTIDE SEQUENCE [LARGE SCALE GENOMIC DNA]</scope>
    <source>
        <strain evidence="2 3">ST58-10</strain>
    </source>
</reference>
<feature type="transmembrane region" description="Helical" evidence="1">
    <location>
        <begin position="200"/>
        <end position="218"/>
    </location>
</feature>
<feature type="transmembrane region" description="Helical" evidence="1">
    <location>
        <begin position="97"/>
        <end position="117"/>
    </location>
</feature>
<accession>A0A1A9EUE5</accession>
<evidence type="ECO:0008006" key="4">
    <source>
        <dbReference type="Google" id="ProtNLM"/>
    </source>
</evidence>